<dbReference type="OrthoDB" id="189968at2759"/>
<evidence type="ECO:0000313" key="2">
    <source>
        <dbReference type="EMBL" id="CAD8130246.1"/>
    </source>
</evidence>
<dbReference type="EMBL" id="CAJJDN010000271">
    <property type="protein sequence ID" value="CAD8130246.1"/>
    <property type="molecule type" value="Genomic_DNA"/>
</dbReference>
<name>A0A8S1RQU9_9CILI</name>
<protein>
    <submittedName>
        <fullName evidence="2">Uncharacterized protein</fullName>
    </submittedName>
</protein>
<keyword evidence="1" id="KW-0853">WD repeat</keyword>
<dbReference type="InterPro" id="IPR001680">
    <property type="entry name" value="WD40_rpt"/>
</dbReference>
<dbReference type="Proteomes" id="UP000692954">
    <property type="component" value="Unassembled WGS sequence"/>
</dbReference>
<dbReference type="PROSITE" id="PS50082">
    <property type="entry name" value="WD_REPEATS_2"/>
    <property type="match status" value="1"/>
</dbReference>
<dbReference type="AlphaFoldDB" id="A0A8S1RQU9"/>
<gene>
    <name evidence="2" type="ORF">PSON_ATCC_30995.1.T2710006</name>
</gene>
<proteinExistence type="predicted"/>
<evidence type="ECO:0000256" key="1">
    <source>
        <dbReference type="PROSITE-ProRule" id="PRU00221"/>
    </source>
</evidence>
<comment type="caution">
    <text evidence="2">The sequence shown here is derived from an EMBL/GenBank/DDBJ whole genome shotgun (WGS) entry which is preliminary data.</text>
</comment>
<reference evidence="2" key="1">
    <citation type="submission" date="2021-01" db="EMBL/GenBank/DDBJ databases">
        <authorList>
            <consortium name="Genoscope - CEA"/>
            <person name="William W."/>
        </authorList>
    </citation>
    <scope>NUCLEOTIDE SEQUENCE</scope>
</reference>
<accession>A0A8S1RQU9</accession>
<evidence type="ECO:0000313" key="3">
    <source>
        <dbReference type="Proteomes" id="UP000692954"/>
    </source>
</evidence>
<sequence>MKQNSIKQYDQFLSIAFNKDYSIVIAGQDKDIRGFKHIQGKLNQIQLLSEHTGNVFTLNLMKNPNNYVSGSDDNSSIIWYRQVIIVGKFNKQ</sequence>
<organism evidence="2 3">
    <name type="scientific">Paramecium sonneborni</name>
    <dbReference type="NCBI Taxonomy" id="65129"/>
    <lineage>
        <taxon>Eukaryota</taxon>
        <taxon>Sar</taxon>
        <taxon>Alveolata</taxon>
        <taxon>Ciliophora</taxon>
        <taxon>Intramacronucleata</taxon>
        <taxon>Oligohymenophorea</taxon>
        <taxon>Peniculida</taxon>
        <taxon>Parameciidae</taxon>
        <taxon>Paramecium</taxon>
    </lineage>
</organism>
<feature type="repeat" description="WD" evidence="1">
    <location>
        <begin position="48"/>
        <end position="79"/>
    </location>
</feature>
<keyword evidence="3" id="KW-1185">Reference proteome</keyword>